<sequence length="88" mass="10309">MLEKGWNPKLPIDTLKRNLVDIHLTASSFELLLDKVRHNAKQSMNDAFEYAKQKWDKSHKYPKFKVGDLILVSTLRFNNITGPKKFNH</sequence>
<proteinExistence type="predicted"/>
<dbReference type="EMBL" id="AVOT02014572">
    <property type="protein sequence ID" value="MBW0498131.1"/>
    <property type="molecule type" value="Genomic_DNA"/>
</dbReference>
<dbReference type="Proteomes" id="UP000765509">
    <property type="component" value="Unassembled WGS sequence"/>
</dbReference>
<gene>
    <name evidence="1" type="ORF">O181_037846</name>
</gene>
<keyword evidence="2" id="KW-1185">Reference proteome</keyword>
<accession>A0A9Q3HB60</accession>
<comment type="caution">
    <text evidence="1">The sequence shown here is derived from an EMBL/GenBank/DDBJ whole genome shotgun (WGS) entry which is preliminary data.</text>
</comment>
<evidence type="ECO:0000313" key="2">
    <source>
        <dbReference type="Proteomes" id="UP000765509"/>
    </source>
</evidence>
<protein>
    <submittedName>
        <fullName evidence="1">Uncharacterized protein</fullName>
    </submittedName>
</protein>
<name>A0A9Q3HB60_9BASI</name>
<dbReference type="OrthoDB" id="3268967at2759"/>
<evidence type="ECO:0000313" key="1">
    <source>
        <dbReference type="EMBL" id="MBW0498131.1"/>
    </source>
</evidence>
<dbReference type="AlphaFoldDB" id="A0A9Q3HB60"/>
<reference evidence="1" key="1">
    <citation type="submission" date="2021-03" db="EMBL/GenBank/DDBJ databases">
        <title>Draft genome sequence of rust myrtle Austropuccinia psidii MF-1, a brazilian biotype.</title>
        <authorList>
            <person name="Quecine M.C."/>
            <person name="Pachon D.M.R."/>
            <person name="Bonatelli M.L."/>
            <person name="Correr F.H."/>
            <person name="Franceschini L.M."/>
            <person name="Leite T.F."/>
            <person name="Margarido G.R.A."/>
            <person name="Almeida C.A."/>
            <person name="Ferrarezi J.A."/>
            <person name="Labate C.A."/>
        </authorList>
    </citation>
    <scope>NUCLEOTIDE SEQUENCE</scope>
    <source>
        <strain evidence="1">MF-1</strain>
    </source>
</reference>
<organism evidence="1 2">
    <name type="scientific">Austropuccinia psidii MF-1</name>
    <dbReference type="NCBI Taxonomy" id="1389203"/>
    <lineage>
        <taxon>Eukaryota</taxon>
        <taxon>Fungi</taxon>
        <taxon>Dikarya</taxon>
        <taxon>Basidiomycota</taxon>
        <taxon>Pucciniomycotina</taxon>
        <taxon>Pucciniomycetes</taxon>
        <taxon>Pucciniales</taxon>
        <taxon>Sphaerophragmiaceae</taxon>
        <taxon>Austropuccinia</taxon>
    </lineage>
</organism>